<evidence type="ECO:0000313" key="2">
    <source>
        <dbReference type="EMBL" id="GLF95490.1"/>
    </source>
</evidence>
<feature type="domain" description="ABM" evidence="1">
    <location>
        <begin position="1"/>
        <end position="88"/>
    </location>
</feature>
<dbReference type="InterPro" id="IPR007138">
    <property type="entry name" value="ABM_dom"/>
</dbReference>
<organism evidence="2 3">
    <name type="scientific">Streptomyces yaizuensis</name>
    <dbReference type="NCBI Taxonomy" id="2989713"/>
    <lineage>
        <taxon>Bacteria</taxon>
        <taxon>Bacillati</taxon>
        <taxon>Actinomycetota</taxon>
        <taxon>Actinomycetes</taxon>
        <taxon>Kitasatosporales</taxon>
        <taxon>Streptomycetaceae</taxon>
        <taxon>Streptomyces</taxon>
    </lineage>
</organism>
<dbReference type="InterPro" id="IPR011008">
    <property type="entry name" value="Dimeric_a/b-barrel"/>
</dbReference>
<keyword evidence="2" id="KW-0503">Monooxygenase</keyword>
<dbReference type="Pfam" id="PF03992">
    <property type="entry name" value="ABM"/>
    <property type="match status" value="1"/>
</dbReference>
<proteinExistence type="predicted"/>
<comment type="caution">
    <text evidence="2">The sequence shown here is derived from an EMBL/GenBank/DDBJ whole genome shotgun (WGS) entry which is preliminary data.</text>
</comment>
<keyword evidence="3" id="KW-1185">Reference proteome</keyword>
<name>A0ABQ5NYQ0_9ACTN</name>
<dbReference type="SUPFAM" id="SSF54909">
    <property type="entry name" value="Dimeric alpha+beta barrel"/>
    <property type="match status" value="1"/>
</dbReference>
<sequence length="99" mass="11322">MFFLTVREEAQGRFLAAYDRICADVADVPGHLVDQVCQSLTDPEEWVITSEWRSAEDFLAWEAGEGHRELAMPLVAETTSRRSLRFTVRRETHPKTGAR</sequence>
<dbReference type="PROSITE" id="PS51725">
    <property type="entry name" value="ABM"/>
    <property type="match status" value="1"/>
</dbReference>
<dbReference type="Gene3D" id="3.30.70.100">
    <property type="match status" value="1"/>
</dbReference>
<accession>A0ABQ5NYQ0</accession>
<dbReference type="EMBL" id="BSBI01000005">
    <property type="protein sequence ID" value="GLF95490.1"/>
    <property type="molecule type" value="Genomic_DNA"/>
</dbReference>
<evidence type="ECO:0000259" key="1">
    <source>
        <dbReference type="PROSITE" id="PS51725"/>
    </source>
</evidence>
<reference evidence="2 3" key="1">
    <citation type="submission" date="2022-10" db="EMBL/GenBank/DDBJ databases">
        <title>Draft genome sequence of Streptomyces sp. YSPA8.</title>
        <authorList>
            <person name="Moriuchi R."/>
            <person name="Dohra H."/>
            <person name="Yamamura H."/>
            <person name="Kodani S."/>
        </authorList>
    </citation>
    <scope>NUCLEOTIDE SEQUENCE [LARGE SCALE GENOMIC DNA]</scope>
    <source>
        <strain evidence="2 3">YSPA8</strain>
    </source>
</reference>
<dbReference type="Proteomes" id="UP001291653">
    <property type="component" value="Unassembled WGS sequence"/>
</dbReference>
<dbReference type="GO" id="GO:0004497">
    <property type="term" value="F:monooxygenase activity"/>
    <property type="evidence" value="ECO:0007669"/>
    <property type="project" value="UniProtKB-KW"/>
</dbReference>
<keyword evidence="2" id="KW-0560">Oxidoreductase</keyword>
<protein>
    <submittedName>
        <fullName evidence="2">Antibiotic biosynthesis monooxygenase</fullName>
    </submittedName>
</protein>
<dbReference type="RefSeq" id="WP_323447550.1">
    <property type="nucleotide sequence ID" value="NZ_BSBI01000005.1"/>
</dbReference>
<gene>
    <name evidence="2" type="ORF">SYYSPA8_14355</name>
</gene>
<evidence type="ECO:0000313" key="3">
    <source>
        <dbReference type="Proteomes" id="UP001291653"/>
    </source>
</evidence>